<evidence type="ECO:0000313" key="2">
    <source>
        <dbReference type="EMBL" id="KHN98847.1"/>
    </source>
</evidence>
<protein>
    <submittedName>
        <fullName evidence="2">Uncharacterized protein</fullName>
    </submittedName>
</protein>
<feature type="compositionally biased region" description="Low complexity" evidence="1">
    <location>
        <begin position="191"/>
        <end position="202"/>
    </location>
</feature>
<reference evidence="2 3" key="1">
    <citation type="journal article" date="2014" name="Proc. Natl. Acad. Sci. U.S.A.">
        <title>Trajectory and genomic determinants of fungal-pathogen speciation and host adaptation.</title>
        <authorList>
            <person name="Hu X."/>
            <person name="Xiao G."/>
            <person name="Zheng P."/>
            <person name="Shang Y."/>
            <person name="Su Y."/>
            <person name="Zhang X."/>
            <person name="Liu X."/>
            <person name="Zhan S."/>
            <person name="St Leger R.J."/>
            <person name="Wang C."/>
        </authorList>
    </citation>
    <scope>NUCLEOTIDE SEQUENCE [LARGE SCALE GENOMIC DNA]</scope>
    <source>
        <strain evidence="2 3">ARSEF 1941</strain>
    </source>
</reference>
<sequence length="466" mass="50861">MDRPYKTPGSVKKAREQVQGMLARDAKEQPRMQQNPNPNPNPFESSIPLQPPLPGYSRTRFAKNRMPPGHDPKSGQKISRPAQVPQWPLTNSNTSPSAFIDSNLSRSSLPKSQDRPQRPPRPSQSRIPSILDQSKPQQPTPVFISRPVLPGSLQDKNTNYNISAPTAPSETSTRRTLSSVGSIPDFPIPIPASSSAPPRKSANLGPPPSSRRGQSSFYSSASLVSPIPEESPRSRSHGSYASSAAMPETWPGSPEMGSPGYNDAFYEESITEKSRESGDDEFEDESQLVQNEVYRQHKPALITANGVSDFGTSGRKDPAQAKTALEDDGYISPATSLSETASTIKKPRASLIKISSRESLAAEVSPQPWGTASSSDLGESVQLRDVPRQQTRLSAMRRPPRLDIDAVRAAESRGSLTSLPDLIRRATRLAAMIDKGKRPASRLDIMDGYLAEKGSYTPQKWAQCWI</sequence>
<accession>A0A0B2WZJ7</accession>
<feature type="compositionally biased region" description="Polar residues" evidence="1">
    <location>
        <begin position="88"/>
        <end position="109"/>
    </location>
</feature>
<organism evidence="2 3">
    <name type="scientific">Metarhizium album (strain ARSEF 1941)</name>
    <dbReference type="NCBI Taxonomy" id="1081103"/>
    <lineage>
        <taxon>Eukaryota</taxon>
        <taxon>Fungi</taxon>
        <taxon>Dikarya</taxon>
        <taxon>Ascomycota</taxon>
        <taxon>Pezizomycotina</taxon>
        <taxon>Sordariomycetes</taxon>
        <taxon>Hypocreomycetidae</taxon>
        <taxon>Hypocreales</taxon>
        <taxon>Clavicipitaceae</taxon>
        <taxon>Metarhizium</taxon>
    </lineage>
</organism>
<feature type="region of interest" description="Disordered" evidence="1">
    <location>
        <begin position="305"/>
        <end position="327"/>
    </location>
</feature>
<feature type="region of interest" description="Disordered" evidence="1">
    <location>
        <begin position="1"/>
        <end position="288"/>
    </location>
</feature>
<dbReference type="AlphaFoldDB" id="A0A0B2WZJ7"/>
<dbReference type="GeneID" id="63737764"/>
<dbReference type="OrthoDB" id="283575at2759"/>
<comment type="caution">
    <text evidence="2">The sequence shown here is derived from an EMBL/GenBank/DDBJ whole genome shotgun (WGS) entry which is preliminary data.</text>
</comment>
<dbReference type="PANTHER" id="PTHR17178:SF0">
    <property type="entry name" value="SERGLYCIN"/>
    <property type="match status" value="1"/>
</dbReference>
<keyword evidence="3" id="KW-1185">Reference proteome</keyword>
<proteinExistence type="predicted"/>
<evidence type="ECO:0000313" key="3">
    <source>
        <dbReference type="Proteomes" id="UP000030816"/>
    </source>
</evidence>
<dbReference type="Proteomes" id="UP000030816">
    <property type="component" value="Unassembled WGS sequence"/>
</dbReference>
<dbReference type="EMBL" id="AZHE01000006">
    <property type="protein sequence ID" value="KHN98847.1"/>
    <property type="molecule type" value="Genomic_DNA"/>
</dbReference>
<dbReference type="STRING" id="1081103.A0A0B2WZJ7"/>
<gene>
    <name evidence="2" type="ORF">MAM_03309</name>
</gene>
<name>A0A0B2WZJ7_METAS</name>
<evidence type="ECO:0000256" key="1">
    <source>
        <dbReference type="SAM" id="MobiDB-lite"/>
    </source>
</evidence>
<dbReference type="PANTHER" id="PTHR17178">
    <property type="entry name" value="SECRETORY GRANULE PROTEOGLYCAN CORE PROTEIN"/>
    <property type="match status" value="1"/>
</dbReference>
<dbReference type="RefSeq" id="XP_040679913.1">
    <property type="nucleotide sequence ID" value="XM_040822108.1"/>
</dbReference>
<feature type="compositionally biased region" description="Low complexity" evidence="1">
    <location>
        <begin position="210"/>
        <end position="228"/>
    </location>
</feature>
<dbReference type="HOGENOM" id="CLU_586707_0_0_1"/>
<feature type="compositionally biased region" description="Polar residues" evidence="1">
    <location>
        <begin position="154"/>
        <end position="181"/>
    </location>
</feature>